<sequence length="110" mass="12076">MNDRGLTRSLYVFDITLVLVRDIFHTDLFHTDLFHVGLPVTRPVPSGGIVTASNPGGRRDGFRNLPLPEAGMPARGASVVAGHEFGRPGRLDDRLTGGELDQVWLDVQDR</sequence>
<reference evidence="1" key="1">
    <citation type="journal article" date="2014" name="Int. J. Syst. Evol. Microbiol.">
        <title>Complete genome sequence of Corynebacterium casei LMG S-19264T (=DSM 44701T), isolated from a smear-ripened cheese.</title>
        <authorList>
            <consortium name="US DOE Joint Genome Institute (JGI-PGF)"/>
            <person name="Walter F."/>
            <person name="Albersmeier A."/>
            <person name="Kalinowski J."/>
            <person name="Ruckert C."/>
        </authorList>
    </citation>
    <scope>NUCLEOTIDE SEQUENCE</scope>
    <source>
        <strain evidence="1">VKM Ac-2007</strain>
    </source>
</reference>
<dbReference type="Proteomes" id="UP001143474">
    <property type="component" value="Unassembled WGS sequence"/>
</dbReference>
<evidence type="ECO:0000313" key="1">
    <source>
        <dbReference type="EMBL" id="GLK12681.1"/>
    </source>
</evidence>
<protein>
    <submittedName>
        <fullName evidence="1">Uncharacterized protein</fullName>
    </submittedName>
</protein>
<proteinExistence type="predicted"/>
<name>A0A9W6I777_9ACTN</name>
<comment type="caution">
    <text evidence="1">The sequence shown here is derived from an EMBL/GenBank/DDBJ whole genome shotgun (WGS) entry which is preliminary data.</text>
</comment>
<dbReference type="EMBL" id="BSEV01000017">
    <property type="protein sequence ID" value="GLK12681.1"/>
    <property type="molecule type" value="Genomic_DNA"/>
</dbReference>
<keyword evidence="2" id="KW-1185">Reference proteome</keyword>
<dbReference type="AlphaFoldDB" id="A0A9W6I777"/>
<reference evidence="1" key="2">
    <citation type="submission" date="2023-01" db="EMBL/GenBank/DDBJ databases">
        <authorList>
            <person name="Sun Q."/>
            <person name="Evtushenko L."/>
        </authorList>
    </citation>
    <scope>NUCLEOTIDE SEQUENCE</scope>
    <source>
        <strain evidence="1">VKM Ac-2007</strain>
    </source>
</reference>
<evidence type="ECO:0000313" key="2">
    <source>
        <dbReference type="Proteomes" id="UP001143474"/>
    </source>
</evidence>
<accession>A0A9W6I777</accession>
<organism evidence="1 2">
    <name type="scientific">Streptosporangium carneum</name>
    <dbReference type="NCBI Taxonomy" id="47481"/>
    <lineage>
        <taxon>Bacteria</taxon>
        <taxon>Bacillati</taxon>
        <taxon>Actinomycetota</taxon>
        <taxon>Actinomycetes</taxon>
        <taxon>Streptosporangiales</taxon>
        <taxon>Streptosporangiaceae</taxon>
        <taxon>Streptosporangium</taxon>
    </lineage>
</organism>
<gene>
    <name evidence="1" type="ORF">GCM10017600_60910</name>
</gene>